<evidence type="ECO:0000313" key="3">
    <source>
        <dbReference type="Proteomes" id="UP000199502"/>
    </source>
</evidence>
<keyword evidence="1" id="KW-1133">Transmembrane helix</keyword>
<accession>A0A1G5GGP0</accession>
<dbReference type="STRING" id="336292.SAMN05660710_01750"/>
<dbReference type="EMBL" id="FMVT01000005">
    <property type="protein sequence ID" value="SCY50440.1"/>
    <property type="molecule type" value="Genomic_DNA"/>
</dbReference>
<evidence type="ECO:0000256" key="1">
    <source>
        <dbReference type="SAM" id="Phobius"/>
    </source>
</evidence>
<feature type="transmembrane region" description="Helical" evidence="1">
    <location>
        <begin position="14"/>
        <end position="31"/>
    </location>
</feature>
<dbReference type="InterPro" id="IPR008621">
    <property type="entry name" value="Cbb3-typ_cyt_oxidase_comp"/>
</dbReference>
<dbReference type="AlphaFoldDB" id="A0A1G5GGP0"/>
<keyword evidence="1" id="KW-0472">Membrane</keyword>
<dbReference type="Proteomes" id="UP000199502">
    <property type="component" value="Unassembled WGS sequence"/>
</dbReference>
<evidence type="ECO:0000313" key="2">
    <source>
        <dbReference type="EMBL" id="SCY50440.1"/>
    </source>
</evidence>
<dbReference type="Pfam" id="PF05545">
    <property type="entry name" value="FixQ"/>
    <property type="match status" value="1"/>
</dbReference>
<reference evidence="2 3" key="1">
    <citation type="submission" date="2016-10" db="EMBL/GenBank/DDBJ databases">
        <authorList>
            <person name="de Groot N.N."/>
        </authorList>
    </citation>
    <scope>NUCLEOTIDE SEQUENCE [LARGE SCALE GENOMIC DNA]</scope>
    <source>
        <strain evidence="2 3">CGMCC 1.8925</strain>
    </source>
</reference>
<dbReference type="OrthoDB" id="9801588at2"/>
<proteinExistence type="predicted"/>
<protein>
    <submittedName>
        <fullName evidence="2">Cytochrome c oxidase cbb3-type subunit 4</fullName>
    </submittedName>
</protein>
<keyword evidence="3" id="KW-1185">Reference proteome</keyword>
<dbReference type="RefSeq" id="WP_090742589.1">
    <property type="nucleotide sequence ID" value="NZ_FMVT01000005.1"/>
</dbReference>
<dbReference type="CDD" id="cd01324">
    <property type="entry name" value="cbb3_Oxidase_CcoQ"/>
    <property type="match status" value="1"/>
</dbReference>
<organism evidence="2 3">
    <name type="scientific">Paracoccus tibetensis</name>
    <dbReference type="NCBI Taxonomy" id="336292"/>
    <lineage>
        <taxon>Bacteria</taxon>
        <taxon>Pseudomonadati</taxon>
        <taxon>Pseudomonadota</taxon>
        <taxon>Alphaproteobacteria</taxon>
        <taxon>Rhodobacterales</taxon>
        <taxon>Paracoccaceae</taxon>
        <taxon>Paracoccus</taxon>
    </lineage>
</organism>
<keyword evidence="1" id="KW-0812">Transmembrane</keyword>
<name>A0A1G5GGP0_9RHOB</name>
<gene>
    <name evidence="2" type="ORF">SAMN05660710_01750</name>
</gene>
<sequence>METYSFLRTLADSWALLLLTLIFVGVILFVFRPGSRRVQRDAAESIFRNENRPAATRKDEEDR</sequence>